<dbReference type="Proteomes" id="UP000005709">
    <property type="component" value="Unassembled WGS sequence"/>
</dbReference>
<dbReference type="AlphaFoldDB" id="C8PFX4"/>
<sequence length="135" mass="15177">MSKSFELICGEDEISRLVQALPKSGIILLIGDLASGKTTLARAIVRAHGLDEHVSSPTFSIMQNYGQIYHYDIYNGGCEGILKNGLFENLFEEGLHLIEWADENLINLLKKYELDFCVVRITPHAQGRKYEVSYA</sequence>
<keyword evidence="5" id="KW-0819">tRNA processing</keyword>
<protein>
    <recommendedName>
        <fullName evidence="3">tRNA threonylcarbamoyladenosine biosynthesis protein TsaE</fullName>
    </recommendedName>
    <alternativeName>
        <fullName evidence="10">t(6)A37 threonylcarbamoyladenosine biosynthesis protein TsaE</fullName>
    </alternativeName>
</protein>
<dbReference type="Pfam" id="PF02367">
    <property type="entry name" value="TsaE"/>
    <property type="match status" value="1"/>
</dbReference>
<evidence type="ECO:0000256" key="8">
    <source>
        <dbReference type="ARBA" id="ARBA00022840"/>
    </source>
</evidence>
<evidence type="ECO:0000256" key="1">
    <source>
        <dbReference type="ARBA" id="ARBA00004496"/>
    </source>
</evidence>
<dbReference type="PANTHER" id="PTHR33540:SF2">
    <property type="entry name" value="TRNA THREONYLCARBAMOYLADENOSINE BIOSYNTHESIS PROTEIN TSAE"/>
    <property type="match status" value="1"/>
</dbReference>
<dbReference type="GO" id="GO:0002949">
    <property type="term" value="P:tRNA threonylcarbamoyladenosine modification"/>
    <property type="evidence" value="ECO:0007669"/>
    <property type="project" value="InterPro"/>
</dbReference>
<dbReference type="RefSeq" id="WP_005870258.1">
    <property type="nucleotide sequence ID" value="NZ_ACYG01000019.1"/>
</dbReference>
<keyword evidence="12" id="KW-1185">Reference proteome</keyword>
<keyword evidence="4" id="KW-0963">Cytoplasm</keyword>
<dbReference type="Gene3D" id="3.40.50.300">
    <property type="entry name" value="P-loop containing nucleotide triphosphate hydrolases"/>
    <property type="match status" value="1"/>
</dbReference>
<name>C8PFX4_9BACT</name>
<organism evidence="11 12">
    <name type="scientific">Campylobacter gracilis RM3268</name>
    <dbReference type="NCBI Taxonomy" id="553220"/>
    <lineage>
        <taxon>Bacteria</taxon>
        <taxon>Pseudomonadati</taxon>
        <taxon>Campylobacterota</taxon>
        <taxon>Epsilonproteobacteria</taxon>
        <taxon>Campylobacterales</taxon>
        <taxon>Campylobacteraceae</taxon>
        <taxon>Campylobacter</taxon>
    </lineage>
</organism>
<dbReference type="STRING" id="824.CGRAC_1242"/>
<dbReference type="PANTHER" id="PTHR33540">
    <property type="entry name" value="TRNA THREONYLCARBAMOYLADENOSINE BIOSYNTHESIS PROTEIN TSAE"/>
    <property type="match status" value="1"/>
</dbReference>
<comment type="subcellular location">
    <subcellularLocation>
        <location evidence="1">Cytoplasm</location>
    </subcellularLocation>
</comment>
<evidence type="ECO:0000256" key="3">
    <source>
        <dbReference type="ARBA" id="ARBA00019010"/>
    </source>
</evidence>
<dbReference type="InterPro" id="IPR003442">
    <property type="entry name" value="T6A_TsaE"/>
</dbReference>
<keyword evidence="7" id="KW-0547">Nucleotide-binding</keyword>
<dbReference type="NCBIfam" id="TIGR00150">
    <property type="entry name" value="T6A_YjeE"/>
    <property type="match status" value="1"/>
</dbReference>
<accession>C8PFX4</accession>
<dbReference type="OrthoDB" id="9815896at2"/>
<keyword evidence="9" id="KW-0460">Magnesium</keyword>
<dbReference type="GO" id="GO:0046872">
    <property type="term" value="F:metal ion binding"/>
    <property type="evidence" value="ECO:0007669"/>
    <property type="project" value="UniProtKB-KW"/>
</dbReference>
<evidence type="ECO:0000256" key="5">
    <source>
        <dbReference type="ARBA" id="ARBA00022694"/>
    </source>
</evidence>
<gene>
    <name evidence="11" type="ORF">CAMGR0001_0767</name>
</gene>
<dbReference type="GO" id="GO:0005737">
    <property type="term" value="C:cytoplasm"/>
    <property type="evidence" value="ECO:0007669"/>
    <property type="project" value="UniProtKB-SubCell"/>
</dbReference>
<reference evidence="11 12" key="1">
    <citation type="submission" date="2009-07" db="EMBL/GenBank/DDBJ databases">
        <authorList>
            <person name="Madupu R."/>
            <person name="Sebastian Y."/>
            <person name="Durkin A.S."/>
            <person name="Torralba M."/>
            <person name="Methe B."/>
            <person name="Sutton G.G."/>
            <person name="Strausberg R.L."/>
            <person name="Nelson K.E."/>
        </authorList>
    </citation>
    <scope>NUCLEOTIDE SEQUENCE [LARGE SCALE GENOMIC DNA]</scope>
    <source>
        <strain evidence="11 12">RM3268</strain>
    </source>
</reference>
<dbReference type="InterPro" id="IPR027417">
    <property type="entry name" value="P-loop_NTPase"/>
</dbReference>
<dbReference type="SUPFAM" id="SSF52540">
    <property type="entry name" value="P-loop containing nucleoside triphosphate hydrolases"/>
    <property type="match status" value="1"/>
</dbReference>
<proteinExistence type="inferred from homology"/>
<dbReference type="eggNOG" id="COG0802">
    <property type="taxonomic scope" value="Bacteria"/>
</dbReference>
<evidence type="ECO:0000313" key="12">
    <source>
        <dbReference type="Proteomes" id="UP000005709"/>
    </source>
</evidence>
<evidence type="ECO:0000256" key="10">
    <source>
        <dbReference type="ARBA" id="ARBA00032441"/>
    </source>
</evidence>
<keyword evidence="11" id="KW-0378">Hydrolase</keyword>
<evidence type="ECO:0000256" key="6">
    <source>
        <dbReference type="ARBA" id="ARBA00022723"/>
    </source>
</evidence>
<evidence type="ECO:0000256" key="7">
    <source>
        <dbReference type="ARBA" id="ARBA00022741"/>
    </source>
</evidence>
<evidence type="ECO:0000256" key="4">
    <source>
        <dbReference type="ARBA" id="ARBA00022490"/>
    </source>
</evidence>
<evidence type="ECO:0000313" key="11">
    <source>
        <dbReference type="EMBL" id="EEV18012.1"/>
    </source>
</evidence>
<keyword evidence="6" id="KW-0479">Metal-binding</keyword>
<dbReference type="EMBL" id="ACYG01000019">
    <property type="protein sequence ID" value="EEV18012.1"/>
    <property type="molecule type" value="Genomic_DNA"/>
</dbReference>
<keyword evidence="8" id="KW-0067">ATP-binding</keyword>
<dbReference type="GO" id="GO:0016787">
    <property type="term" value="F:hydrolase activity"/>
    <property type="evidence" value="ECO:0007669"/>
    <property type="project" value="UniProtKB-KW"/>
</dbReference>
<dbReference type="GO" id="GO:0005524">
    <property type="term" value="F:ATP binding"/>
    <property type="evidence" value="ECO:0007669"/>
    <property type="project" value="UniProtKB-KW"/>
</dbReference>
<evidence type="ECO:0000256" key="9">
    <source>
        <dbReference type="ARBA" id="ARBA00022842"/>
    </source>
</evidence>
<comment type="similarity">
    <text evidence="2">Belongs to the TsaE family.</text>
</comment>
<comment type="caution">
    <text evidence="11">The sequence shown here is derived from an EMBL/GenBank/DDBJ whole genome shotgun (WGS) entry which is preliminary data.</text>
</comment>
<evidence type="ECO:0000256" key="2">
    <source>
        <dbReference type="ARBA" id="ARBA00007599"/>
    </source>
</evidence>